<feature type="region of interest" description="Disordered" evidence="1">
    <location>
        <begin position="152"/>
        <end position="174"/>
    </location>
</feature>
<feature type="compositionally biased region" description="Low complexity" evidence="1">
    <location>
        <begin position="235"/>
        <end position="245"/>
    </location>
</feature>
<evidence type="ECO:0000256" key="1">
    <source>
        <dbReference type="SAM" id="MobiDB-lite"/>
    </source>
</evidence>
<proteinExistence type="predicted"/>
<sequence>MISTPLSPGDALSRYPPFHARTKVSFGPADRKGKKSHLHREGWIVDNSKAFGAVVTRSISASEVPILHRQMREHRSPSGIKFQRPGHHRHGTEYIVRPNINKYSESQIASLRHYQAKTRRLSSQEYVNWKDWPDHSPRLEHQRIVELDTESAYSHTAAHTEAQSPSPAPKRVLPIDSKGFIASSPIKQARQLAIVRKPVPSAPTTPHSRNSNISAFDWDENDTTHSPPTPPPETLPELIPESPILGSPWDDQSPPPSPSPQQPSRQRTTTTTKSPTKSTALPSKASKSNLNNPPHPKTHPTTRITTQPASTQPSRYKYLLDPSVYFALFFTFIEDAIRQENREHIARWSLWTAKMLLILYLAACVWNVVAAVRDAVLRAFAPLWAFWELVGWVFGR</sequence>
<keyword evidence="2" id="KW-0472">Membrane</keyword>
<evidence type="ECO:0000313" key="4">
    <source>
        <dbReference type="Proteomes" id="UP000799302"/>
    </source>
</evidence>
<feature type="compositionally biased region" description="Polar residues" evidence="1">
    <location>
        <begin position="202"/>
        <end position="214"/>
    </location>
</feature>
<feature type="transmembrane region" description="Helical" evidence="2">
    <location>
        <begin position="349"/>
        <end position="369"/>
    </location>
</feature>
<gene>
    <name evidence="3" type="ORF">BT63DRAFT_417340</name>
</gene>
<organism evidence="3 4">
    <name type="scientific">Microthyrium microscopicum</name>
    <dbReference type="NCBI Taxonomy" id="703497"/>
    <lineage>
        <taxon>Eukaryota</taxon>
        <taxon>Fungi</taxon>
        <taxon>Dikarya</taxon>
        <taxon>Ascomycota</taxon>
        <taxon>Pezizomycotina</taxon>
        <taxon>Dothideomycetes</taxon>
        <taxon>Dothideomycetes incertae sedis</taxon>
        <taxon>Microthyriales</taxon>
        <taxon>Microthyriaceae</taxon>
        <taxon>Microthyrium</taxon>
    </lineage>
</organism>
<dbReference type="Proteomes" id="UP000799302">
    <property type="component" value="Unassembled WGS sequence"/>
</dbReference>
<feature type="compositionally biased region" description="Low complexity" evidence="1">
    <location>
        <begin position="262"/>
        <end position="279"/>
    </location>
</feature>
<name>A0A6A6U0J2_9PEZI</name>
<evidence type="ECO:0000313" key="3">
    <source>
        <dbReference type="EMBL" id="KAF2665815.1"/>
    </source>
</evidence>
<feature type="compositionally biased region" description="Low complexity" evidence="1">
    <location>
        <begin position="299"/>
        <end position="308"/>
    </location>
</feature>
<reference evidence="3" key="1">
    <citation type="journal article" date="2020" name="Stud. Mycol.">
        <title>101 Dothideomycetes genomes: a test case for predicting lifestyles and emergence of pathogens.</title>
        <authorList>
            <person name="Haridas S."/>
            <person name="Albert R."/>
            <person name="Binder M."/>
            <person name="Bloem J."/>
            <person name="Labutti K."/>
            <person name="Salamov A."/>
            <person name="Andreopoulos B."/>
            <person name="Baker S."/>
            <person name="Barry K."/>
            <person name="Bills G."/>
            <person name="Bluhm B."/>
            <person name="Cannon C."/>
            <person name="Castanera R."/>
            <person name="Culley D."/>
            <person name="Daum C."/>
            <person name="Ezra D."/>
            <person name="Gonzalez J."/>
            <person name="Henrissat B."/>
            <person name="Kuo A."/>
            <person name="Liang C."/>
            <person name="Lipzen A."/>
            <person name="Lutzoni F."/>
            <person name="Magnuson J."/>
            <person name="Mondo S."/>
            <person name="Nolan M."/>
            <person name="Ohm R."/>
            <person name="Pangilinan J."/>
            <person name="Park H.-J."/>
            <person name="Ramirez L."/>
            <person name="Alfaro M."/>
            <person name="Sun H."/>
            <person name="Tritt A."/>
            <person name="Yoshinaga Y."/>
            <person name="Zwiers L.-H."/>
            <person name="Turgeon B."/>
            <person name="Goodwin S."/>
            <person name="Spatafora J."/>
            <person name="Crous P."/>
            <person name="Grigoriev I."/>
        </authorList>
    </citation>
    <scope>NUCLEOTIDE SEQUENCE</scope>
    <source>
        <strain evidence="3">CBS 115976</strain>
    </source>
</reference>
<evidence type="ECO:0000256" key="2">
    <source>
        <dbReference type="SAM" id="Phobius"/>
    </source>
</evidence>
<accession>A0A6A6U0J2</accession>
<protein>
    <submittedName>
        <fullName evidence="3">Uncharacterized protein</fullName>
    </submittedName>
</protein>
<keyword evidence="2" id="KW-0812">Transmembrane</keyword>
<keyword evidence="4" id="KW-1185">Reference proteome</keyword>
<feature type="region of interest" description="Disordered" evidence="1">
    <location>
        <begin position="199"/>
        <end position="310"/>
    </location>
</feature>
<dbReference type="AlphaFoldDB" id="A0A6A6U0J2"/>
<dbReference type="EMBL" id="MU004240">
    <property type="protein sequence ID" value="KAF2665815.1"/>
    <property type="molecule type" value="Genomic_DNA"/>
</dbReference>
<keyword evidence="2" id="KW-1133">Transmembrane helix</keyword>